<organism evidence="20">
    <name type="scientific">Naegleria gruberi</name>
    <name type="common">Amoeba</name>
    <dbReference type="NCBI Taxonomy" id="5762"/>
    <lineage>
        <taxon>Eukaryota</taxon>
        <taxon>Discoba</taxon>
        <taxon>Heterolobosea</taxon>
        <taxon>Tetramitia</taxon>
        <taxon>Eutetramitia</taxon>
        <taxon>Vahlkampfiidae</taxon>
        <taxon>Naegleria</taxon>
    </lineage>
</organism>
<evidence type="ECO:0000256" key="12">
    <source>
        <dbReference type="ARBA" id="ARBA00034036"/>
    </source>
</evidence>
<evidence type="ECO:0000256" key="6">
    <source>
        <dbReference type="ARBA" id="ARBA00022741"/>
    </source>
</evidence>
<protein>
    <recommendedName>
        <fullName evidence="16">Phospholipid-transporting ATPase</fullName>
        <ecNumber evidence="16">7.6.2.1</ecNumber>
    </recommendedName>
</protein>
<feature type="transmembrane region" description="Helical" evidence="16">
    <location>
        <begin position="254"/>
        <end position="278"/>
    </location>
</feature>
<reference evidence="19 20" key="1">
    <citation type="journal article" date="2010" name="Cell">
        <title>The genome of Naegleria gruberi illuminates early eukaryotic versatility.</title>
        <authorList>
            <person name="Fritz-Laylin L.K."/>
            <person name="Prochnik S.E."/>
            <person name="Ginger M.L."/>
            <person name="Dacks J.B."/>
            <person name="Carpenter M.L."/>
            <person name="Field M.C."/>
            <person name="Kuo A."/>
            <person name="Paredez A."/>
            <person name="Chapman J."/>
            <person name="Pham J."/>
            <person name="Shu S."/>
            <person name="Neupane R."/>
            <person name="Cipriano M."/>
            <person name="Mancuso J."/>
            <person name="Tu H."/>
            <person name="Salamov A."/>
            <person name="Lindquist E."/>
            <person name="Shapiro H."/>
            <person name="Lucas S."/>
            <person name="Grigoriev I.V."/>
            <person name="Cande W.Z."/>
            <person name="Fulton C."/>
            <person name="Rokhsar D.S."/>
            <person name="Dawson S.C."/>
        </authorList>
    </citation>
    <scope>NUCLEOTIDE SEQUENCE [LARGE SCALE GENOMIC DNA]</scope>
    <source>
        <strain evidence="19 20">NEG-M</strain>
    </source>
</reference>
<feature type="binding site" evidence="15">
    <location>
        <position position="745"/>
    </location>
    <ligand>
        <name>Mg(2+)</name>
        <dbReference type="ChEBI" id="CHEBI:18420"/>
    </ligand>
</feature>
<keyword evidence="11 16" id="KW-0472">Membrane</keyword>
<evidence type="ECO:0000256" key="1">
    <source>
        <dbReference type="ARBA" id="ARBA00004141"/>
    </source>
</evidence>
<evidence type="ECO:0000256" key="13">
    <source>
        <dbReference type="PIRSR" id="PIRSR606539-1"/>
    </source>
</evidence>
<proteinExistence type="inferred from homology"/>
<feature type="transmembrane region" description="Helical" evidence="16">
    <location>
        <begin position="888"/>
        <end position="910"/>
    </location>
</feature>
<feature type="transmembrane region" description="Helical" evidence="16">
    <location>
        <begin position="922"/>
        <end position="944"/>
    </location>
</feature>
<dbReference type="PROSITE" id="PS00154">
    <property type="entry name" value="ATPASE_E1_E2"/>
    <property type="match status" value="1"/>
</dbReference>
<dbReference type="InterPro" id="IPR018303">
    <property type="entry name" value="ATPase_P-typ_P_site"/>
</dbReference>
<dbReference type="VEuPathDB" id="AmoebaDB:NAEGRDRAFT_73741"/>
<dbReference type="InterPro" id="IPR044492">
    <property type="entry name" value="P_typ_ATPase_HD_dom"/>
</dbReference>
<feature type="binding site" evidence="14">
    <location>
        <position position="749"/>
    </location>
    <ligand>
        <name>ATP</name>
        <dbReference type="ChEBI" id="CHEBI:30616"/>
    </ligand>
</feature>
<dbReference type="Gene3D" id="3.40.50.1000">
    <property type="entry name" value="HAD superfamily/HAD-like"/>
    <property type="match status" value="1"/>
</dbReference>
<dbReference type="Proteomes" id="UP000006671">
    <property type="component" value="Unassembled WGS sequence"/>
</dbReference>
<dbReference type="Pfam" id="PF00122">
    <property type="entry name" value="E1-E2_ATPase"/>
    <property type="match status" value="1"/>
</dbReference>
<keyword evidence="10 16" id="KW-1133">Transmembrane helix</keyword>
<feature type="binding site" evidence="14">
    <location>
        <position position="335"/>
    </location>
    <ligand>
        <name>ATP</name>
        <dbReference type="ChEBI" id="CHEBI:30616"/>
    </ligand>
</feature>
<evidence type="ECO:0000256" key="14">
    <source>
        <dbReference type="PIRSR" id="PIRSR606539-2"/>
    </source>
</evidence>
<keyword evidence="9 16" id="KW-1278">Translocase</keyword>
<keyword evidence="8 15" id="KW-0460">Magnesium</keyword>
<dbReference type="SUPFAM" id="SSF81660">
    <property type="entry name" value="Metal cation-transporting ATPase, ATP-binding domain N"/>
    <property type="match status" value="1"/>
</dbReference>
<feature type="binding site" evidence="14">
    <location>
        <position position="337"/>
    </location>
    <ligand>
        <name>ATP</name>
        <dbReference type="ChEBI" id="CHEBI:30616"/>
    </ligand>
</feature>
<dbReference type="PANTHER" id="PTHR24092">
    <property type="entry name" value="PROBABLE PHOSPHOLIPID-TRANSPORTING ATPASE"/>
    <property type="match status" value="1"/>
</dbReference>
<dbReference type="SFLD" id="SFLDF00027">
    <property type="entry name" value="p-type_atpase"/>
    <property type="match status" value="1"/>
</dbReference>
<dbReference type="RefSeq" id="XP_002671248.1">
    <property type="nucleotide sequence ID" value="XM_002671202.1"/>
</dbReference>
<evidence type="ECO:0000256" key="2">
    <source>
        <dbReference type="ARBA" id="ARBA00004308"/>
    </source>
</evidence>
<dbReference type="InterPro" id="IPR059000">
    <property type="entry name" value="ATPase_P-type_domA"/>
</dbReference>
<evidence type="ECO:0000256" key="5">
    <source>
        <dbReference type="ARBA" id="ARBA00022723"/>
    </source>
</evidence>
<dbReference type="OrthoDB" id="377733at2759"/>
<keyword evidence="4 16" id="KW-0812">Transmembrane</keyword>
<dbReference type="GO" id="GO:0005524">
    <property type="term" value="F:ATP binding"/>
    <property type="evidence" value="ECO:0007669"/>
    <property type="project" value="UniProtKB-UniRule"/>
</dbReference>
<dbReference type="InterPro" id="IPR023299">
    <property type="entry name" value="ATPase_P-typ_cyto_dom_N"/>
</dbReference>
<evidence type="ECO:0000256" key="15">
    <source>
        <dbReference type="PIRSR" id="PIRSR606539-3"/>
    </source>
</evidence>
<dbReference type="GO" id="GO:0016887">
    <property type="term" value="F:ATP hydrolysis activity"/>
    <property type="evidence" value="ECO:0007669"/>
    <property type="project" value="InterPro"/>
</dbReference>
<dbReference type="GO" id="GO:0000287">
    <property type="term" value="F:magnesium ion binding"/>
    <property type="evidence" value="ECO:0007669"/>
    <property type="project" value="UniProtKB-UniRule"/>
</dbReference>
<sequence length="1031" mass="117011">MIISLIPGVTSIPPALIVLPVIFIICVNMLREGGEDFLRFLNDRKVNQANTLVLREEQFVKIETGKVRVGDIVQVDQGQIFPADLILIGSSQEDSCCKIETSNLDGETSLKSRFPPTLSKLFNNVASLKGLGGIIKCQEPNESLNKFIGSITVDGHEQVPLFHQNLLLKGCKLSTEIAYGIVIYTGKDTKSLKNMNRTSVKFSLVNKMLNIMVGIMFGIQMICCLSFTAVKSYYEFRERTEFYLGNRERTISDGSFVVLAFLSHIIMFAHLIPVSLLVSFELVKMVQAWFISMDNELVAFSNLIEEPEKKQLVSSVAISSDLNCDLAKIDMIFSDKTGTLTENSMIFKKCCAGLDLIFDDMLERGSIGEWVRNNLQNSYQDQLFLVMNTLLSMSLCHNVSLRKIRKDNEDEVFYEGESIDEVALVLGAMNNQFELKYFSEKKTILSIFGKEYSFERIAEIPFSPKRKRMSTLFKLSLEFLNDFPIYYHIATEKYGIAPDESGQLVICFSKGADSFLYPLLATKNFEENYEKINVQSSQFASEGLRTLLFCFKFVDSNEAINWLTNYNSVQSFISKSRKEAIENCESQLEKDLEIVGCTAVEDTLQDQVPETISFLIEAGIHVWMLTGDKRETAFKIAGIAGLIHEHSQVFTLDGDLGSITSNEEGDVKVCEILTLIQSLSSENQKEIVLVLDGHAFTFCSSSRNFESLVSKCKTVVFCRSTPKQKSQLVHFAKIKLGKRILSIGDGINDVPMIQQANVGVGIIGKEGNQAKMSSDFAIPKFRMLKRLLVVHGRYSYKRIADFIHYYIYINLGIVFIQIIYAFFVQFSGQSLNEDFVTILSTLFFMQLNPLSFGIFEKDISEKYLEDAKHGPILYKLLRKENIFNLYTFVKWIGGGMLHMTIIFFLCMYSTDSCLFTNGKDDGFWVKVVLVTSCSFLVVHLKSFLEFQFVRLHHFTFLQFLFVWALSMDSIGYMLVKLHLYFRFGLNLPNLHYSGLFTCCVSCRVLELILLSIPLNKFSFQTIINSLKELPL</sequence>
<evidence type="ECO:0000256" key="11">
    <source>
        <dbReference type="ARBA" id="ARBA00023136"/>
    </source>
</evidence>
<dbReference type="GO" id="GO:0005886">
    <property type="term" value="C:plasma membrane"/>
    <property type="evidence" value="ECO:0007669"/>
    <property type="project" value="TreeGrafter"/>
</dbReference>
<feature type="binding site" evidence="14">
    <location>
        <position position="628"/>
    </location>
    <ligand>
        <name>ATP</name>
        <dbReference type="ChEBI" id="CHEBI:30616"/>
    </ligand>
</feature>
<comment type="cofactor">
    <cofactor evidence="15">
        <name>Mg(2+)</name>
        <dbReference type="ChEBI" id="CHEBI:18420"/>
    </cofactor>
</comment>
<dbReference type="SUPFAM" id="SSF81653">
    <property type="entry name" value="Calcium ATPase, transduction domain A"/>
    <property type="match status" value="1"/>
</dbReference>
<comment type="subcellular location">
    <subcellularLocation>
        <location evidence="2">Endomembrane system</location>
    </subcellularLocation>
    <subcellularLocation>
        <location evidence="1 16">Membrane</location>
        <topology evidence="1 16">Multi-pass membrane protein</topology>
    </subcellularLocation>
</comment>
<feature type="domain" description="P-type ATPase C-terminal" evidence="18">
    <location>
        <begin position="772"/>
        <end position="980"/>
    </location>
</feature>
<evidence type="ECO:0000256" key="3">
    <source>
        <dbReference type="ARBA" id="ARBA00008109"/>
    </source>
</evidence>
<dbReference type="GO" id="GO:0045332">
    <property type="term" value="P:phospholipid translocation"/>
    <property type="evidence" value="ECO:0007669"/>
    <property type="project" value="TreeGrafter"/>
</dbReference>
<evidence type="ECO:0000313" key="19">
    <source>
        <dbReference type="EMBL" id="EFC38504.1"/>
    </source>
</evidence>
<feature type="binding site" evidence="14">
    <location>
        <position position="725"/>
    </location>
    <ligand>
        <name>ATP</name>
        <dbReference type="ChEBI" id="CHEBI:30616"/>
    </ligand>
</feature>
<dbReference type="InterPro" id="IPR023298">
    <property type="entry name" value="ATPase_P-typ_TM_dom_sf"/>
</dbReference>
<dbReference type="GO" id="GO:0140326">
    <property type="term" value="F:ATPase-coupled intramembrane lipid transporter activity"/>
    <property type="evidence" value="ECO:0007669"/>
    <property type="project" value="UniProtKB-EC"/>
</dbReference>
<keyword evidence="20" id="KW-1185">Reference proteome</keyword>
<gene>
    <name evidence="19" type="ORF">NAEGRDRAFT_73741</name>
</gene>
<dbReference type="eggNOG" id="KOG0206">
    <property type="taxonomic scope" value="Eukaryota"/>
</dbReference>
<dbReference type="EMBL" id="GG738907">
    <property type="protein sequence ID" value="EFC38504.1"/>
    <property type="molecule type" value="Genomic_DNA"/>
</dbReference>
<feature type="binding site" evidence="15">
    <location>
        <position position="749"/>
    </location>
    <ligand>
        <name>Mg(2+)</name>
        <dbReference type="ChEBI" id="CHEBI:18420"/>
    </ligand>
</feature>
<dbReference type="InterPro" id="IPR023214">
    <property type="entry name" value="HAD_sf"/>
</dbReference>
<feature type="binding site" evidence="14">
    <location>
        <position position="510"/>
    </location>
    <ligand>
        <name>ATP</name>
        <dbReference type="ChEBI" id="CHEBI:30616"/>
    </ligand>
</feature>
<comment type="catalytic activity">
    <reaction evidence="12 16">
        <text>ATP + H2O + phospholipidSide 1 = ADP + phosphate + phospholipidSide 2.</text>
        <dbReference type="EC" id="7.6.2.1"/>
    </reaction>
</comment>
<dbReference type="Gene3D" id="2.70.150.10">
    <property type="entry name" value="Calcium-transporting ATPase, cytoplasmic transduction domain A"/>
    <property type="match status" value="1"/>
</dbReference>
<feature type="domain" description="P-type ATPase A" evidence="17">
    <location>
        <begin position="47"/>
        <end position="141"/>
    </location>
</feature>
<feature type="binding site" evidence="14">
    <location>
        <position position="462"/>
    </location>
    <ligand>
        <name>ATP</name>
        <dbReference type="ChEBI" id="CHEBI:30616"/>
    </ligand>
</feature>
<evidence type="ECO:0000256" key="4">
    <source>
        <dbReference type="ARBA" id="ARBA00022692"/>
    </source>
</evidence>
<feature type="transmembrane region" description="Helical" evidence="16">
    <location>
        <begin position="211"/>
        <end position="234"/>
    </location>
</feature>
<evidence type="ECO:0000259" key="18">
    <source>
        <dbReference type="Pfam" id="PF16212"/>
    </source>
</evidence>
<feature type="binding site" evidence="14">
    <location>
        <position position="748"/>
    </location>
    <ligand>
        <name>ATP</name>
        <dbReference type="ChEBI" id="CHEBI:30616"/>
    </ligand>
</feature>
<evidence type="ECO:0000256" key="16">
    <source>
        <dbReference type="RuleBase" id="RU362033"/>
    </source>
</evidence>
<feature type="binding site" evidence="15">
    <location>
        <position position="335"/>
    </location>
    <ligand>
        <name>Mg(2+)</name>
        <dbReference type="ChEBI" id="CHEBI:18420"/>
    </ligand>
</feature>
<dbReference type="Gene3D" id="3.40.1110.10">
    <property type="entry name" value="Calcium-transporting ATPase, cytoplasmic domain N"/>
    <property type="match status" value="1"/>
</dbReference>
<feature type="binding site" evidence="14">
    <location>
        <position position="719"/>
    </location>
    <ligand>
        <name>ATP</name>
        <dbReference type="ChEBI" id="CHEBI:30616"/>
    </ligand>
</feature>
<feature type="binding site" evidence="14">
    <location>
        <position position="421"/>
    </location>
    <ligand>
        <name>ATP</name>
        <dbReference type="ChEBI" id="CHEBI:30616"/>
    </ligand>
</feature>
<dbReference type="STRING" id="5762.D2VXG7"/>
<keyword evidence="7 14" id="KW-0067">ATP-binding</keyword>
<feature type="binding site" evidence="15">
    <location>
        <position position="337"/>
    </location>
    <ligand>
        <name>Mg(2+)</name>
        <dbReference type="ChEBI" id="CHEBI:18420"/>
    </ligand>
</feature>
<dbReference type="GeneID" id="8853916"/>
<dbReference type="InterPro" id="IPR036412">
    <property type="entry name" value="HAD-like_sf"/>
</dbReference>
<feature type="active site" description="4-aspartylphosphate intermediate" evidence="13">
    <location>
        <position position="335"/>
    </location>
</feature>
<dbReference type="InterPro" id="IPR006539">
    <property type="entry name" value="P-type_ATPase_IV"/>
</dbReference>
<evidence type="ECO:0000256" key="9">
    <source>
        <dbReference type="ARBA" id="ARBA00022967"/>
    </source>
</evidence>
<evidence type="ECO:0000256" key="10">
    <source>
        <dbReference type="ARBA" id="ARBA00022989"/>
    </source>
</evidence>
<evidence type="ECO:0000259" key="17">
    <source>
        <dbReference type="Pfam" id="PF00122"/>
    </source>
</evidence>
<name>D2VXG7_NAEGR</name>
<dbReference type="PRINTS" id="PR00119">
    <property type="entry name" value="CATATPASE"/>
</dbReference>
<feature type="binding site" evidence="14">
    <location>
        <position position="545"/>
    </location>
    <ligand>
        <name>ATP</name>
        <dbReference type="ChEBI" id="CHEBI:30616"/>
    </ligand>
</feature>
<feature type="transmembrane region" description="Helical" evidence="16">
    <location>
        <begin position="803"/>
        <end position="823"/>
    </location>
</feature>
<evidence type="ECO:0000256" key="8">
    <source>
        <dbReference type="ARBA" id="ARBA00022842"/>
    </source>
</evidence>
<dbReference type="NCBIfam" id="TIGR01652">
    <property type="entry name" value="ATPase-Plipid"/>
    <property type="match status" value="1"/>
</dbReference>
<feature type="binding site" evidence="14">
    <location>
        <position position="627"/>
    </location>
    <ligand>
        <name>ATP</name>
        <dbReference type="ChEBI" id="CHEBI:30616"/>
    </ligand>
</feature>
<dbReference type="InterPro" id="IPR001757">
    <property type="entry name" value="P_typ_ATPase"/>
</dbReference>
<feature type="transmembrane region" description="Helical" evidence="16">
    <location>
        <begin position="990"/>
        <end position="1010"/>
    </location>
</feature>
<dbReference type="OMA" id="FVKWIGG"/>
<dbReference type="InParanoid" id="D2VXG7"/>
<dbReference type="SUPFAM" id="SSF81665">
    <property type="entry name" value="Calcium ATPase, transmembrane domain M"/>
    <property type="match status" value="1"/>
</dbReference>
<dbReference type="SUPFAM" id="SSF56784">
    <property type="entry name" value="HAD-like"/>
    <property type="match status" value="1"/>
</dbReference>
<dbReference type="SFLD" id="SFLDG00002">
    <property type="entry name" value="C1.7:_P-type_atpase_like"/>
    <property type="match status" value="1"/>
</dbReference>
<dbReference type="Pfam" id="PF16212">
    <property type="entry name" value="PhoLip_ATPase_C"/>
    <property type="match status" value="1"/>
</dbReference>
<feature type="binding site" evidence="14">
    <location>
        <position position="626"/>
    </location>
    <ligand>
        <name>ATP</name>
        <dbReference type="ChEBI" id="CHEBI:30616"/>
    </ligand>
</feature>
<dbReference type="InterPro" id="IPR008250">
    <property type="entry name" value="ATPase_P-typ_transduc_dom_A_sf"/>
</dbReference>
<dbReference type="SFLD" id="SFLDS00003">
    <property type="entry name" value="Haloacid_Dehalogenase"/>
    <property type="match status" value="1"/>
</dbReference>
<dbReference type="AlphaFoldDB" id="D2VXG7"/>
<keyword evidence="6 14" id="KW-0547">Nucleotide-binding</keyword>
<feature type="binding site" evidence="14">
    <location>
        <position position="336"/>
    </location>
    <ligand>
        <name>ATP</name>
        <dbReference type="ChEBI" id="CHEBI:30616"/>
    </ligand>
</feature>
<accession>D2VXG7</accession>
<comment type="similarity">
    <text evidence="3 16">Belongs to the cation transport ATPase (P-type) (TC 3.A.3) family. Type IV subfamily.</text>
</comment>
<dbReference type="KEGG" id="ngr:NAEGRDRAFT_73741"/>
<dbReference type="InterPro" id="IPR032630">
    <property type="entry name" value="P_typ_ATPase_c"/>
</dbReference>
<dbReference type="EC" id="7.6.2.1" evidence="16"/>
<feature type="transmembrane region" description="Helical" evidence="16">
    <location>
        <begin position="12"/>
        <end position="30"/>
    </location>
</feature>
<evidence type="ECO:0000256" key="7">
    <source>
        <dbReference type="ARBA" id="ARBA00022840"/>
    </source>
</evidence>
<feature type="transmembrane region" description="Helical" evidence="16">
    <location>
        <begin position="956"/>
        <end position="975"/>
    </location>
</feature>
<dbReference type="NCBIfam" id="TIGR01494">
    <property type="entry name" value="ATPase_P-type"/>
    <property type="match status" value="1"/>
</dbReference>
<keyword evidence="5 15" id="KW-0479">Metal-binding</keyword>
<evidence type="ECO:0000313" key="20">
    <source>
        <dbReference type="Proteomes" id="UP000006671"/>
    </source>
</evidence>